<keyword evidence="4 8" id="KW-0686">Riboflavin biosynthesis</keyword>
<dbReference type="InterPro" id="IPR011549">
    <property type="entry name" value="RibD_C"/>
</dbReference>
<dbReference type="GO" id="GO:0008703">
    <property type="term" value="F:5-amino-6-(5-phosphoribosylamino)uracil reductase activity"/>
    <property type="evidence" value="ECO:0007669"/>
    <property type="project" value="UniProtKB-EC"/>
</dbReference>
<dbReference type="InterPro" id="IPR002125">
    <property type="entry name" value="CMP_dCMP_dom"/>
</dbReference>
<keyword evidence="5 8" id="KW-0521">NADP</keyword>
<comment type="caution">
    <text evidence="10">The sequence shown here is derived from an EMBL/GenBank/DDBJ whole genome shotgun (WGS) entry which is preliminary data.</text>
</comment>
<dbReference type="EMBL" id="JAHWDQ010000001">
    <property type="protein sequence ID" value="MBW2940705.1"/>
    <property type="molecule type" value="Genomic_DNA"/>
</dbReference>
<dbReference type="Proteomes" id="UP001166291">
    <property type="component" value="Unassembled WGS sequence"/>
</dbReference>
<comment type="catalytic activity">
    <reaction evidence="8">
        <text>2,5-diamino-6-hydroxy-4-(5-phosphoribosylamino)-pyrimidine + H2O + H(+) = 5-amino-6-(5-phospho-D-ribosylamino)uracil + NH4(+)</text>
        <dbReference type="Rhea" id="RHEA:21868"/>
        <dbReference type="ChEBI" id="CHEBI:15377"/>
        <dbReference type="ChEBI" id="CHEBI:15378"/>
        <dbReference type="ChEBI" id="CHEBI:28938"/>
        <dbReference type="ChEBI" id="CHEBI:58453"/>
        <dbReference type="ChEBI" id="CHEBI:58614"/>
        <dbReference type="EC" id="3.5.4.26"/>
    </reaction>
</comment>
<reference evidence="10" key="1">
    <citation type="submission" date="2021-07" db="EMBL/GenBank/DDBJ databases">
        <title>Zhongshania sp. CAU 1632 isolated from seawater.</title>
        <authorList>
            <person name="Kim W."/>
        </authorList>
    </citation>
    <scope>NUCLEOTIDE SEQUENCE</scope>
    <source>
        <strain evidence="10">CAU 1632</strain>
    </source>
</reference>
<evidence type="ECO:0000256" key="8">
    <source>
        <dbReference type="PIRNR" id="PIRNR006769"/>
    </source>
</evidence>
<comment type="pathway">
    <text evidence="8">Cofactor biosynthesis; riboflavin biosynthesis; 5-amino-6-(D-ribitylamino)uracil from GTP: step 2/4.</text>
</comment>
<name>A0ABS6VSG2_9GAMM</name>
<keyword evidence="8" id="KW-0862">Zinc</keyword>
<sequence length="385" mass="41169">MSFSDVDLRMMAEALRLAERGRYSTSPNPRVGCVICRDGQLISQGWHQRAGEGHAEVNALAQLSDAKGATAYVTLEPCSHQGRTPPCADTLINAGVSRVVVAMEDPNPLVAGRGITRLREAGIHVDVGLMAVQAEALNPGFMRRMRGGLPWLRLKSASSIDGRTAMASGESQWITGPEARVDVQKLRAQSCAILSGVETILHDDAALTVRADSFSIEDVSAQALDGQWRQPLRVIVDSSLRTPPTAKLLAGGGEVLIATRVTDIAKHKALMAAGAKIVVIEDDGGGKVSLPALMRYLADRGCNEVLLEAGAVLAGAALRAGLVDDWFVYMAPCLMGSSGRPLVDWPMTAMQEQQAVDIIDIRAVGKDWRIQCRVPKAQHNGLEQA</sequence>
<evidence type="ECO:0000256" key="2">
    <source>
        <dbReference type="ARBA" id="ARBA00005259"/>
    </source>
</evidence>
<dbReference type="CDD" id="cd01284">
    <property type="entry name" value="Riboflavin_deaminase-reductase"/>
    <property type="match status" value="1"/>
</dbReference>
<evidence type="ECO:0000256" key="6">
    <source>
        <dbReference type="ARBA" id="ARBA00023002"/>
    </source>
</evidence>
<dbReference type="PIRSF" id="PIRSF006769">
    <property type="entry name" value="RibD"/>
    <property type="match status" value="1"/>
</dbReference>
<evidence type="ECO:0000313" key="11">
    <source>
        <dbReference type="Proteomes" id="UP001166291"/>
    </source>
</evidence>
<keyword evidence="8 10" id="KW-0378">Hydrolase</keyword>
<dbReference type="NCBIfam" id="TIGR00227">
    <property type="entry name" value="ribD_Cterm"/>
    <property type="match status" value="1"/>
</dbReference>
<comment type="similarity">
    <text evidence="2 8">In the N-terminal section; belongs to the cytidine and deoxycytidylate deaminase family.</text>
</comment>
<evidence type="ECO:0000259" key="9">
    <source>
        <dbReference type="PROSITE" id="PS51747"/>
    </source>
</evidence>
<proteinExistence type="inferred from homology"/>
<evidence type="ECO:0000256" key="1">
    <source>
        <dbReference type="ARBA" id="ARBA00002151"/>
    </source>
</evidence>
<evidence type="ECO:0000313" key="10">
    <source>
        <dbReference type="EMBL" id="MBW2940705.1"/>
    </source>
</evidence>
<comment type="similarity">
    <text evidence="3 8">In the C-terminal section; belongs to the HTP reductase family.</text>
</comment>
<comment type="function">
    <text evidence="1 8">Converts 2,5-diamino-6-(ribosylamino)-4(3h)-pyrimidinone 5'-phosphate into 5-amino-6-(ribosylamino)-2,4(1h,3h)-pyrimidinedione 5'-phosphate.</text>
</comment>
<dbReference type="NCBIfam" id="TIGR00326">
    <property type="entry name" value="eubact_ribD"/>
    <property type="match status" value="1"/>
</dbReference>
<dbReference type="PANTHER" id="PTHR38011">
    <property type="entry name" value="DIHYDROFOLATE REDUCTASE FAMILY PROTEIN (AFU_ORTHOLOGUE AFUA_8G06820)"/>
    <property type="match status" value="1"/>
</dbReference>
<protein>
    <recommendedName>
        <fullName evidence="8">Riboflavin biosynthesis protein RibD</fullName>
    </recommendedName>
    <domain>
        <recommendedName>
            <fullName evidence="8">Diaminohydroxyphosphoribosylaminopyrimidine deaminase</fullName>
            <shortName evidence="8">DRAP deaminase</shortName>
            <ecNumber evidence="8">3.5.4.26</ecNumber>
        </recommendedName>
        <alternativeName>
            <fullName evidence="8">Riboflavin-specific deaminase</fullName>
        </alternativeName>
    </domain>
    <domain>
        <recommendedName>
            <fullName evidence="8">5-amino-6-(5-phosphoribosylamino)uracil reductase</fullName>
            <ecNumber evidence="8">1.1.1.193</ecNumber>
        </recommendedName>
        <alternativeName>
            <fullName evidence="8">HTP reductase</fullName>
        </alternativeName>
    </domain>
</protein>
<evidence type="ECO:0000256" key="3">
    <source>
        <dbReference type="ARBA" id="ARBA00007417"/>
    </source>
</evidence>
<accession>A0ABS6VSG2</accession>
<keyword evidence="8" id="KW-0479">Metal-binding</keyword>
<evidence type="ECO:0000256" key="5">
    <source>
        <dbReference type="ARBA" id="ARBA00022857"/>
    </source>
</evidence>
<dbReference type="InterPro" id="IPR050765">
    <property type="entry name" value="Riboflavin_Biosynth_HTPR"/>
</dbReference>
<feature type="domain" description="CMP/dCMP-type deaminase" evidence="9">
    <location>
        <begin position="5"/>
        <end position="126"/>
    </location>
</feature>
<evidence type="ECO:0000256" key="7">
    <source>
        <dbReference type="ARBA" id="ARBA00023268"/>
    </source>
</evidence>
<dbReference type="PROSITE" id="PS51747">
    <property type="entry name" value="CYT_DCMP_DEAMINASES_2"/>
    <property type="match status" value="1"/>
</dbReference>
<dbReference type="InterPro" id="IPR004794">
    <property type="entry name" value="Eubact_RibD"/>
</dbReference>
<dbReference type="Pfam" id="PF00383">
    <property type="entry name" value="dCMP_cyt_deam_1"/>
    <property type="match status" value="1"/>
</dbReference>
<dbReference type="GO" id="GO:0008835">
    <property type="term" value="F:diaminohydroxyphosphoribosylaminopyrimidine deaminase activity"/>
    <property type="evidence" value="ECO:0007669"/>
    <property type="project" value="UniProtKB-EC"/>
</dbReference>
<dbReference type="EC" id="3.5.4.26" evidence="8"/>
<keyword evidence="7" id="KW-0511">Multifunctional enzyme</keyword>
<keyword evidence="11" id="KW-1185">Reference proteome</keyword>
<evidence type="ECO:0000256" key="4">
    <source>
        <dbReference type="ARBA" id="ARBA00022619"/>
    </source>
</evidence>
<organism evidence="10 11">
    <name type="scientific">Zhongshania aquimaris</name>
    <dbReference type="NCBI Taxonomy" id="2857107"/>
    <lineage>
        <taxon>Bacteria</taxon>
        <taxon>Pseudomonadati</taxon>
        <taxon>Pseudomonadota</taxon>
        <taxon>Gammaproteobacteria</taxon>
        <taxon>Cellvibrionales</taxon>
        <taxon>Spongiibacteraceae</taxon>
        <taxon>Zhongshania</taxon>
    </lineage>
</organism>
<keyword evidence="6 8" id="KW-0560">Oxidoreductase</keyword>
<dbReference type="Pfam" id="PF01872">
    <property type="entry name" value="RibD_C"/>
    <property type="match status" value="1"/>
</dbReference>
<dbReference type="InterPro" id="IPR002734">
    <property type="entry name" value="RibDG_C"/>
</dbReference>
<comment type="cofactor">
    <cofactor evidence="8">
        <name>Zn(2+)</name>
        <dbReference type="ChEBI" id="CHEBI:29105"/>
    </cofactor>
    <text evidence="8">Binds 1 zinc ion.</text>
</comment>
<dbReference type="RefSeq" id="WP_219042879.1">
    <property type="nucleotide sequence ID" value="NZ_JAHWDQ010000001.1"/>
</dbReference>
<comment type="catalytic activity">
    <reaction evidence="8">
        <text>5-amino-6-(5-phospho-D-ribitylamino)uracil + NADP(+) = 5-amino-6-(5-phospho-D-ribosylamino)uracil + NADPH + H(+)</text>
        <dbReference type="Rhea" id="RHEA:17845"/>
        <dbReference type="ChEBI" id="CHEBI:15378"/>
        <dbReference type="ChEBI" id="CHEBI:57783"/>
        <dbReference type="ChEBI" id="CHEBI:58349"/>
        <dbReference type="ChEBI" id="CHEBI:58421"/>
        <dbReference type="ChEBI" id="CHEBI:58453"/>
        <dbReference type="EC" id="1.1.1.193"/>
    </reaction>
</comment>
<comment type="pathway">
    <text evidence="8">Cofactor biosynthesis; riboflavin biosynthesis; 5-amino-6-(D-ribitylamino)uracil from GTP: step 3/4.</text>
</comment>
<dbReference type="PANTHER" id="PTHR38011:SF7">
    <property type="entry name" value="2,5-DIAMINO-6-RIBOSYLAMINO-4(3H)-PYRIMIDINONE 5'-PHOSPHATE REDUCTASE"/>
    <property type="match status" value="1"/>
</dbReference>
<gene>
    <name evidence="10" type="primary">ribD</name>
    <name evidence="10" type="ORF">KXJ70_07965</name>
</gene>
<dbReference type="EC" id="1.1.1.193" evidence="8"/>